<dbReference type="EMBL" id="CP035493">
    <property type="protein sequence ID" value="QAY69956.1"/>
    <property type="molecule type" value="Genomic_DNA"/>
</dbReference>
<protein>
    <recommendedName>
        <fullName evidence="3">WXG100 family type VII secretion target</fullName>
    </recommendedName>
</protein>
<reference evidence="1 2" key="1">
    <citation type="submission" date="2019-01" db="EMBL/GenBank/DDBJ databases">
        <title>Genome sequencing of strain FW10M-9.</title>
        <authorList>
            <person name="Heo J."/>
            <person name="Kim S.-J."/>
            <person name="Kim J.-S."/>
            <person name="Hong S.-B."/>
            <person name="Kwon S.-W."/>
        </authorList>
    </citation>
    <scope>NUCLEOTIDE SEQUENCE [LARGE SCALE GENOMIC DNA]</scope>
    <source>
        <strain evidence="1 2">FW10M-9</strain>
    </source>
</reference>
<evidence type="ECO:0008006" key="3">
    <source>
        <dbReference type="Google" id="ProtNLM"/>
    </source>
</evidence>
<gene>
    <name evidence="1" type="ORF">ET471_07865</name>
</gene>
<evidence type="ECO:0000313" key="1">
    <source>
        <dbReference type="EMBL" id="QAY69956.1"/>
    </source>
</evidence>
<keyword evidence="2" id="KW-1185">Reference proteome</keyword>
<organism evidence="1 2">
    <name type="scientific">Xylanimonas protaetiae</name>
    <dbReference type="NCBI Taxonomy" id="2509457"/>
    <lineage>
        <taxon>Bacteria</taxon>
        <taxon>Bacillati</taxon>
        <taxon>Actinomycetota</taxon>
        <taxon>Actinomycetes</taxon>
        <taxon>Micrococcales</taxon>
        <taxon>Promicromonosporaceae</taxon>
        <taxon>Xylanimonas</taxon>
    </lineage>
</organism>
<sequence>MSGYLGMNPEDMKQLVALLNSKAKRIEEIQAHLSSLVRSTTWDGPDAERFKSDWDSDHAKKLQRVAHALEEIARSAHRELTQQTQTSH</sequence>
<evidence type="ECO:0000313" key="2">
    <source>
        <dbReference type="Proteomes" id="UP000292118"/>
    </source>
</evidence>
<dbReference type="AlphaFoldDB" id="A0A4P6F3R7"/>
<dbReference type="Proteomes" id="UP000292118">
    <property type="component" value="Chromosome"/>
</dbReference>
<dbReference type="Gene3D" id="1.10.287.1060">
    <property type="entry name" value="ESAT-6-like"/>
    <property type="match status" value="1"/>
</dbReference>
<dbReference type="InterPro" id="IPR036689">
    <property type="entry name" value="ESAT-6-like_sf"/>
</dbReference>
<dbReference type="KEGG" id="xya:ET471_07865"/>
<proteinExistence type="predicted"/>
<dbReference type="RefSeq" id="WP_129187460.1">
    <property type="nucleotide sequence ID" value="NZ_CP035493.1"/>
</dbReference>
<accession>A0A4P6F3R7</accession>
<dbReference type="OrthoDB" id="5244663at2"/>
<name>A0A4P6F3R7_9MICO</name>
<dbReference type="SUPFAM" id="SSF140453">
    <property type="entry name" value="EsxAB dimer-like"/>
    <property type="match status" value="1"/>
</dbReference>